<keyword evidence="3 8" id="KW-0813">Transport</keyword>
<reference evidence="10 11" key="1">
    <citation type="submission" date="2018-05" db="EMBL/GenBank/DDBJ databases">
        <title>Genomic Encyclopedia of Type Strains, Phase IV (KMG-IV): sequencing the most valuable type-strain genomes for metagenomic binning, comparative biology and taxonomic classification.</title>
        <authorList>
            <person name="Goeker M."/>
        </authorList>
    </citation>
    <scope>NUCLEOTIDE SEQUENCE [LARGE SCALE GENOMIC DNA]</scope>
    <source>
        <strain evidence="10 11">DSM 6462</strain>
    </source>
</reference>
<evidence type="ECO:0000256" key="3">
    <source>
        <dbReference type="ARBA" id="ARBA00022448"/>
    </source>
</evidence>
<dbReference type="InterPro" id="IPR035906">
    <property type="entry name" value="MetI-like_sf"/>
</dbReference>
<keyword evidence="4" id="KW-1003">Cell membrane</keyword>
<evidence type="ECO:0000256" key="4">
    <source>
        <dbReference type="ARBA" id="ARBA00022475"/>
    </source>
</evidence>
<evidence type="ECO:0000259" key="9">
    <source>
        <dbReference type="PROSITE" id="PS50928"/>
    </source>
</evidence>
<dbReference type="InterPro" id="IPR000515">
    <property type="entry name" value="MetI-like"/>
</dbReference>
<evidence type="ECO:0000256" key="8">
    <source>
        <dbReference type="RuleBase" id="RU363032"/>
    </source>
</evidence>
<sequence length="600" mass="65467">MTVIATELPATRADRRLLARYLPLVPAVAFLAIVFVIPVAQLLFLSFFDNKGVPTVAHYERLVANTTYFQVVLNTLSYSAWTTLFCIVGGYPIAYLIATISARHRNPLLIWILVPLWTSFLVRVLAWMVILGAQGVINRTLLSLGLIERPLDLIYNFFGVMVGSVHALMPIAILMMLSVMLNIDRSLSSAASTLGARKSMAFWRVYFPLSLPGVAASGLMVFVTALGFFIAPQLLGSPSNIMLAQLIIVQLEEALNWEFAAALSVVLLAATILVVVVFDRTLGLSSLTGEVRAGASTRKGGLGRLSGDLGRQLVSGIGWGSVYAGMLLGKILPYRRRRLGEERRPFLWILGLIGIAFLALPTFFLIPISVSENRFLAWPPEGFTWQWYQIYFSSAIWVDATFRSIGVGLATAALSMVLGVPAAFVLARQRVIGKSVIISLMLLPMVLPHIIVAVGLFYLYAKVGLVGTNIGLIIGNTIFSLPYVVITVMAVLRNYDERLDQAAWTLGATRGVAFRRITLPLLKAGMVTAFLFAFVKAMDELAIALFVADAGTPLLPKQLWQEMSYKIDPSLAAVSTLILVIVGLSIAIVQILNSFGAKRS</sequence>
<dbReference type="OrthoDB" id="9807047at2"/>
<evidence type="ECO:0000256" key="6">
    <source>
        <dbReference type="ARBA" id="ARBA00022989"/>
    </source>
</evidence>
<keyword evidence="6 8" id="KW-1133">Transmembrane helix</keyword>
<dbReference type="GO" id="GO:0055085">
    <property type="term" value="P:transmembrane transport"/>
    <property type="evidence" value="ECO:0007669"/>
    <property type="project" value="InterPro"/>
</dbReference>
<gene>
    <name evidence="10" type="ORF">C7450_11956</name>
</gene>
<feature type="transmembrane region" description="Helical" evidence="8">
    <location>
        <begin position="109"/>
        <end position="133"/>
    </location>
</feature>
<dbReference type="PANTHER" id="PTHR42929">
    <property type="entry name" value="INNER MEMBRANE ABC TRANSPORTER PERMEASE PROTEIN YDCU-RELATED-RELATED"/>
    <property type="match status" value="1"/>
</dbReference>
<comment type="similarity">
    <text evidence="2">Belongs to the binding-protein-dependent transport system permease family. CysTW subfamily.</text>
</comment>
<dbReference type="AlphaFoldDB" id="A0A2V3TUI2"/>
<dbReference type="EMBL" id="QJJK01000019">
    <property type="protein sequence ID" value="PXW51619.1"/>
    <property type="molecule type" value="Genomic_DNA"/>
</dbReference>
<dbReference type="RefSeq" id="WP_110378291.1">
    <property type="nucleotide sequence ID" value="NZ_JAHBRY010000005.1"/>
</dbReference>
<evidence type="ECO:0000313" key="10">
    <source>
        <dbReference type="EMBL" id="PXW51619.1"/>
    </source>
</evidence>
<dbReference type="Pfam" id="PF00528">
    <property type="entry name" value="BPD_transp_1"/>
    <property type="match status" value="2"/>
</dbReference>
<feature type="domain" description="ABC transmembrane type-1" evidence="9">
    <location>
        <begin position="401"/>
        <end position="590"/>
    </location>
</feature>
<organism evidence="10 11">
    <name type="scientific">Chelatococcus asaccharovorans</name>
    <dbReference type="NCBI Taxonomy" id="28210"/>
    <lineage>
        <taxon>Bacteria</taxon>
        <taxon>Pseudomonadati</taxon>
        <taxon>Pseudomonadota</taxon>
        <taxon>Alphaproteobacteria</taxon>
        <taxon>Hyphomicrobiales</taxon>
        <taxon>Chelatococcaceae</taxon>
        <taxon>Chelatococcus</taxon>
    </lineage>
</organism>
<dbReference type="SUPFAM" id="SSF161098">
    <property type="entry name" value="MetI-like"/>
    <property type="match status" value="2"/>
</dbReference>
<comment type="subcellular location">
    <subcellularLocation>
        <location evidence="1 8">Cell membrane</location>
        <topology evidence="1 8">Multi-pass membrane protein</topology>
    </subcellularLocation>
</comment>
<feature type="transmembrane region" description="Helical" evidence="8">
    <location>
        <begin position="259"/>
        <end position="278"/>
    </location>
</feature>
<feature type="transmembrane region" description="Helical" evidence="8">
    <location>
        <begin position="513"/>
        <end position="535"/>
    </location>
</feature>
<feature type="transmembrane region" description="Helical" evidence="8">
    <location>
        <begin position="472"/>
        <end position="492"/>
    </location>
</feature>
<dbReference type="CDD" id="cd06261">
    <property type="entry name" value="TM_PBP2"/>
    <property type="match status" value="2"/>
</dbReference>
<feature type="transmembrane region" description="Helical" evidence="8">
    <location>
        <begin position="153"/>
        <end position="181"/>
    </location>
</feature>
<dbReference type="GO" id="GO:0005886">
    <property type="term" value="C:plasma membrane"/>
    <property type="evidence" value="ECO:0007669"/>
    <property type="project" value="UniProtKB-SubCell"/>
</dbReference>
<proteinExistence type="inferred from homology"/>
<evidence type="ECO:0000256" key="1">
    <source>
        <dbReference type="ARBA" id="ARBA00004651"/>
    </source>
</evidence>
<feature type="transmembrane region" description="Helical" evidence="8">
    <location>
        <begin position="21"/>
        <end position="44"/>
    </location>
</feature>
<keyword evidence="11" id="KW-1185">Reference proteome</keyword>
<dbReference type="Gene3D" id="1.10.3720.10">
    <property type="entry name" value="MetI-like"/>
    <property type="match status" value="2"/>
</dbReference>
<name>A0A2V3TUI2_9HYPH</name>
<evidence type="ECO:0000256" key="2">
    <source>
        <dbReference type="ARBA" id="ARBA00007069"/>
    </source>
</evidence>
<accession>A0A2V3TUI2</accession>
<feature type="transmembrane region" description="Helical" evidence="8">
    <location>
        <begin position="438"/>
        <end position="460"/>
    </location>
</feature>
<evidence type="ECO:0000313" key="11">
    <source>
        <dbReference type="Proteomes" id="UP000248021"/>
    </source>
</evidence>
<dbReference type="Proteomes" id="UP000248021">
    <property type="component" value="Unassembled WGS sequence"/>
</dbReference>
<keyword evidence="7 8" id="KW-0472">Membrane</keyword>
<feature type="domain" description="ABC transmembrane type-1" evidence="9">
    <location>
        <begin position="72"/>
        <end position="278"/>
    </location>
</feature>
<dbReference type="PANTHER" id="PTHR42929:SF5">
    <property type="entry name" value="ABC TRANSPORTER PERMEASE PROTEIN"/>
    <property type="match status" value="1"/>
</dbReference>
<protein>
    <submittedName>
        <fullName evidence="10">ABC-type spermidine/putrescine transport system permease subunit I</fullName>
    </submittedName>
</protein>
<feature type="transmembrane region" description="Helical" evidence="8">
    <location>
        <begin position="571"/>
        <end position="592"/>
    </location>
</feature>
<feature type="transmembrane region" description="Helical" evidence="8">
    <location>
        <begin position="202"/>
        <end position="230"/>
    </location>
</feature>
<dbReference type="PROSITE" id="PS50928">
    <property type="entry name" value="ABC_TM1"/>
    <property type="match status" value="2"/>
</dbReference>
<comment type="caution">
    <text evidence="10">The sequence shown here is derived from an EMBL/GenBank/DDBJ whole genome shotgun (WGS) entry which is preliminary data.</text>
</comment>
<evidence type="ECO:0000256" key="5">
    <source>
        <dbReference type="ARBA" id="ARBA00022692"/>
    </source>
</evidence>
<feature type="transmembrane region" description="Helical" evidence="8">
    <location>
        <begin position="346"/>
        <end position="370"/>
    </location>
</feature>
<evidence type="ECO:0000256" key="7">
    <source>
        <dbReference type="ARBA" id="ARBA00023136"/>
    </source>
</evidence>
<feature type="transmembrane region" description="Helical" evidence="8">
    <location>
        <begin position="78"/>
        <end position="97"/>
    </location>
</feature>
<feature type="transmembrane region" description="Helical" evidence="8">
    <location>
        <begin position="405"/>
        <end position="426"/>
    </location>
</feature>
<keyword evidence="5 8" id="KW-0812">Transmembrane</keyword>